<name>A0ABU0MTK6_9PROT</name>
<dbReference type="EMBL" id="JAUSVU010000028">
    <property type="protein sequence ID" value="MDQ0536523.1"/>
    <property type="molecule type" value="Genomic_DNA"/>
</dbReference>
<accession>A0ABU0MTK6</accession>
<organism evidence="2 3">
    <name type="scientific">Azospirillum picis</name>
    <dbReference type="NCBI Taxonomy" id="488438"/>
    <lineage>
        <taxon>Bacteria</taxon>
        <taxon>Pseudomonadati</taxon>
        <taxon>Pseudomonadota</taxon>
        <taxon>Alphaproteobacteria</taxon>
        <taxon>Rhodospirillales</taxon>
        <taxon>Azospirillaceae</taxon>
        <taxon>Azospirillum</taxon>
    </lineage>
</organism>
<sequence length="276" mass="29495">MSAIKINVPDALERLGLEQQDLADFLSAFAGGEVVSRNTVWRWCSADRSPGSTPHARSAPPAARAMLWLLGELPTEQRADLIARAAASRAAAPERPNGPRKAKPAQSPSEPPETTIPSAPTKAAATEALRASLEREGPKKPARAPARAPAAKPSKKSAGRRISSEVAAAAAAEIERVAKLHESRERLGRPSRIGFGGRMIAIGGGWTLTHEPDGWMLSNADLSADAYIRDGETEAQAQARIEKTALASTIRGLDMVKASALRAEDIPRMLDDRRRE</sequence>
<gene>
    <name evidence="2" type="ORF">QO018_005420</name>
</gene>
<evidence type="ECO:0000313" key="3">
    <source>
        <dbReference type="Proteomes" id="UP001244552"/>
    </source>
</evidence>
<evidence type="ECO:0000313" key="2">
    <source>
        <dbReference type="EMBL" id="MDQ0536523.1"/>
    </source>
</evidence>
<feature type="compositionally biased region" description="Low complexity" evidence="1">
    <location>
        <begin position="85"/>
        <end position="95"/>
    </location>
</feature>
<comment type="caution">
    <text evidence="2">The sequence shown here is derived from an EMBL/GenBank/DDBJ whole genome shotgun (WGS) entry which is preliminary data.</text>
</comment>
<proteinExistence type="predicted"/>
<dbReference type="Proteomes" id="UP001244552">
    <property type="component" value="Unassembled WGS sequence"/>
</dbReference>
<feature type="region of interest" description="Disordered" evidence="1">
    <location>
        <begin position="85"/>
        <end position="163"/>
    </location>
</feature>
<feature type="compositionally biased region" description="Low complexity" evidence="1">
    <location>
        <begin position="143"/>
        <end position="152"/>
    </location>
</feature>
<dbReference type="RefSeq" id="WP_209989422.1">
    <property type="nucleotide sequence ID" value="NZ_JAGINO010000028.1"/>
</dbReference>
<feature type="compositionally biased region" description="Low complexity" evidence="1">
    <location>
        <begin position="112"/>
        <end position="121"/>
    </location>
</feature>
<reference evidence="2 3" key="1">
    <citation type="submission" date="2023-07" db="EMBL/GenBank/DDBJ databases">
        <title>Genomic Encyclopedia of Type Strains, Phase IV (KMG-IV): sequencing the most valuable type-strain genomes for metagenomic binning, comparative biology and taxonomic classification.</title>
        <authorList>
            <person name="Goeker M."/>
        </authorList>
    </citation>
    <scope>NUCLEOTIDE SEQUENCE [LARGE SCALE GENOMIC DNA]</scope>
    <source>
        <strain evidence="2 3">DSM 19922</strain>
    </source>
</reference>
<keyword evidence="3" id="KW-1185">Reference proteome</keyword>
<protein>
    <submittedName>
        <fullName evidence="2">Uncharacterized protein</fullName>
    </submittedName>
</protein>
<evidence type="ECO:0000256" key="1">
    <source>
        <dbReference type="SAM" id="MobiDB-lite"/>
    </source>
</evidence>